<dbReference type="InterPro" id="IPR019734">
    <property type="entry name" value="TPR_rpt"/>
</dbReference>
<sequence length="667" mass="74671">DMIVNGAGGNPLHLAELVKILIQEGVIDTSGSRWYVRMGNLATLPMPLSLIALMGRRLEGMSRTIQAVIQRAAAIGTIFWDMVLLQLSAEDDSPLTLEGLTAVLGELVDQGWIFRRKNSEFSGTQAYEFSNDDLQQIAYNTLTEREQQIAHTRIASWFITHDGQKTTQQASMLAAHLEQAEKFAQGAVWYGRAAEQAREDHAPETAVLHYCQSLNLLPVSPETADQRLSLNEGLGEMLRWLAQFEDATDAYQAMFTAAHLVGDEQAEVRAQLNLFLCHFLQDDLTMALAAAQKGENVAAAADLMDYQLMAQAAIGWVMVLVGDQYTAVQIGKTLYNDIKKSASSLPKAYMQALLGHIARESAHYERAANTTESARQRFREERERIWETLMVAQLGHIAREQHQWEAAVSFYKICLRYARDLGDVYGMVLALRHLGLIAMQQEDYEQSDLYLQQALIQADKSNNDVLRMHVDAHLGQLHLEQALADPNSALDLAYKETHLQQAYSWWEQTLKLARTLQRPLHISTAVAGLAQLFLEDHLLDEALAQATAAVDTALTVRKQQFGRDARLVTAVAWRVLGMVLAKEPSKNQQITVQLRSVSAEDCFSLSHRLLNEIGSAAHFDLLQTLQQWAAFEQLQENQTRATALAQEANQLLQQLNFEHKIKHPLAA</sequence>
<gene>
    <name evidence="3" type="ORF">MNBD_CHLOROFLEXI01-2792</name>
</gene>
<protein>
    <recommendedName>
        <fullName evidence="4">MalT-like TPR region domain-containing protein</fullName>
    </recommendedName>
</protein>
<dbReference type="GO" id="GO:0004016">
    <property type="term" value="F:adenylate cyclase activity"/>
    <property type="evidence" value="ECO:0007669"/>
    <property type="project" value="TreeGrafter"/>
</dbReference>
<dbReference type="GO" id="GO:0005737">
    <property type="term" value="C:cytoplasm"/>
    <property type="evidence" value="ECO:0007669"/>
    <property type="project" value="TreeGrafter"/>
</dbReference>
<dbReference type="SMART" id="SM00028">
    <property type="entry name" value="TPR"/>
    <property type="match status" value="3"/>
</dbReference>
<dbReference type="SUPFAM" id="SSF48452">
    <property type="entry name" value="TPR-like"/>
    <property type="match status" value="1"/>
</dbReference>
<reference evidence="3" key="1">
    <citation type="submission" date="2018-06" db="EMBL/GenBank/DDBJ databases">
        <authorList>
            <person name="Zhirakovskaya E."/>
        </authorList>
    </citation>
    <scope>NUCLEOTIDE SEQUENCE</scope>
</reference>
<dbReference type="EMBL" id="UOEU01000948">
    <property type="protein sequence ID" value="VAW42747.1"/>
    <property type="molecule type" value="Genomic_DNA"/>
</dbReference>
<keyword evidence="1" id="KW-0547">Nucleotide-binding</keyword>
<dbReference type="Gene3D" id="1.25.40.10">
    <property type="entry name" value="Tetratricopeptide repeat domain"/>
    <property type="match status" value="2"/>
</dbReference>
<organism evidence="3">
    <name type="scientific">hydrothermal vent metagenome</name>
    <dbReference type="NCBI Taxonomy" id="652676"/>
    <lineage>
        <taxon>unclassified sequences</taxon>
        <taxon>metagenomes</taxon>
        <taxon>ecological metagenomes</taxon>
    </lineage>
</organism>
<evidence type="ECO:0000313" key="3">
    <source>
        <dbReference type="EMBL" id="VAW42747.1"/>
    </source>
</evidence>
<evidence type="ECO:0000256" key="1">
    <source>
        <dbReference type="ARBA" id="ARBA00022741"/>
    </source>
</evidence>
<accession>A0A3B0VWE7</accession>
<evidence type="ECO:0008006" key="4">
    <source>
        <dbReference type="Google" id="ProtNLM"/>
    </source>
</evidence>
<evidence type="ECO:0000256" key="2">
    <source>
        <dbReference type="ARBA" id="ARBA00022840"/>
    </source>
</evidence>
<name>A0A3B0VWE7_9ZZZZ</name>
<dbReference type="InterPro" id="IPR011990">
    <property type="entry name" value="TPR-like_helical_dom_sf"/>
</dbReference>
<dbReference type="GO" id="GO:0005524">
    <property type="term" value="F:ATP binding"/>
    <property type="evidence" value="ECO:0007669"/>
    <property type="project" value="UniProtKB-KW"/>
</dbReference>
<keyword evidence="2" id="KW-0067">ATP-binding</keyword>
<dbReference type="PANTHER" id="PTHR16305:SF28">
    <property type="entry name" value="GUANYLATE CYCLASE DOMAIN-CONTAINING PROTEIN"/>
    <property type="match status" value="1"/>
</dbReference>
<dbReference type="PANTHER" id="PTHR16305">
    <property type="entry name" value="TESTICULAR SOLUBLE ADENYLYL CYCLASE"/>
    <property type="match status" value="1"/>
</dbReference>
<proteinExistence type="predicted"/>
<dbReference type="AlphaFoldDB" id="A0A3B0VWE7"/>
<feature type="non-terminal residue" evidence="3">
    <location>
        <position position="1"/>
    </location>
</feature>